<evidence type="ECO:0000256" key="9">
    <source>
        <dbReference type="ARBA" id="ARBA00022842"/>
    </source>
</evidence>
<keyword evidence="10 12" id="KW-0238">DNA-binding</keyword>
<organism evidence="15 16">
    <name type="scientific">Ligilactobacillus ruminis</name>
    <dbReference type="NCBI Taxonomy" id="1623"/>
    <lineage>
        <taxon>Bacteria</taxon>
        <taxon>Bacillati</taxon>
        <taxon>Bacillota</taxon>
        <taxon>Bacilli</taxon>
        <taxon>Lactobacillales</taxon>
        <taxon>Lactobacillaceae</taxon>
        <taxon>Ligilactobacillus</taxon>
    </lineage>
</organism>
<dbReference type="SMART" id="SM00493">
    <property type="entry name" value="TOPRIM"/>
    <property type="match status" value="1"/>
</dbReference>
<keyword evidence="5 12" id="KW-0235">DNA replication</keyword>
<dbReference type="EMBL" id="FOCC01000006">
    <property type="protein sequence ID" value="SEM65232.1"/>
    <property type="molecule type" value="Genomic_DNA"/>
</dbReference>
<dbReference type="Pfam" id="PF08275">
    <property type="entry name" value="DNAG_N"/>
    <property type="match status" value="1"/>
</dbReference>
<dbReference type="Gene3D" id="1.10.860.10">
    <property type="entry name" value="DNAb Helicase, Chain A"/>
    <property type="match status" value="1"/>
</dbReference>
<dbReference type="InterPro" id="IPR006171">
    <property type="entry name" value="TOPRIM_dom"/>
</dbReference>
<keyword evidence="8 12" id="KW-0862">Zinc</keyword>
<dbReference type="InterPro" id="IPR002694">
    <property type="entry name" value="Znf_CHC2"/>
</dbReference>
<proteinExistence type="inferred from homology"/>
<dbReference type="Proteomes" id="UP000182089">
    <property type="component" value="Unassembled WGS sequence"/>
</dbReference>
<dbReference type="InterPro" id="IPR030846">
    <property type="entry name" value="DnaG_bac"/>
</dbReference>
<evidence type="ECO:0000256" key="12">
    <source>
        <dbReference type="HAMAP-Rule" id="MF_00974"/>
    </source>
</evidence>
<evidence type="ECO:0000313" key="16">
    <source>
        <dbReference type="Proteomes" id="UP000182089"/>
    </source>
</evidence>
<dbReference type="InterPro" id="IPR013264">
    <property type="entry name" value="DNAG_N"/>
</dbReference>
<evidence type="ECO:0000256" key="13">
    <source>
        <dbReference type="PIRNR" id="PIRNR002811"/>
    </source>
</evidence>
<keyword evidence="4 12" id="KW-0548">Nucleotidyltransferase</keyword>
<keyword evidence="1 12" id="KW-0240">DNA-directed RNA polymerase</keyword>
<dbReference type="InterPro" id="IPR034151">
    <property type="entry name" value="TOPRIM_DnaG_bac"/>
</dbReference>
<dbReference type="Pfam" id="PF13155">
    <property type="entry name" value="Toprim_2"/>
    <property type="match status" value="1"/>
</dbReference>
<dbReference type="PROSITE" id="PS50880">
    <property type="entry name" value="TOPRIM"/>
    <property type="match status" value="1"/>
</dbReference>
<evidence type="ECO:0000256" key="10">
    <source>
        <dbReference type="ARBA" id="ARBA00023125"/>
    </source>
</evidence>
<comment type="function">
    <text evidence="12 13">RNA polymerase that catalyzes the synthesis of short RNA molecules used as primers for DNA polymerase during DNA replication.</text>
</comment>
<dbReference type="Pfam" id="PF10410">
    <property type="entry name" value="DnaB_bind"/>
    <property type="match status" value="1"/>
</dbReference>
<comment type="catalytic activity">
    <reaction evidence="12">
        <text>ssDNA + n NTP = ssDNA/pppN(pN)n-1 hybrid + (n-1) diphosphate.</text>
        <dbReference type="EC" id="2.7.7.101"/>
    </reaction>
</comment>
<dbReference type="InterPro" id="IPR050219">
    <property type="entry name" value="DnaG_primase"/>
</dbReference>
<protein>
    <recommendedName>
        <fullName evidence="12 13">DNA primase</fullName>
        <ecNumber evidence="12">2.7.7.101</ecNumber>
    </recommendedName>
</protein>
<sequence length="612" mass="69934">MSLAQRIPEAVIENVRSQANILDVVGQFVQLQRSGKEWFGLCPFHSEKTPSFSVNEQKQFFHCFSCNRGGNVFSFLMELEDLSFPEAVYRVAELENIDIDQQYSPQNTASTEQENSENGQLKHLYQTAAELYHYILMQTKIGQPALDYLHQRGLDDALIDEFNLGFAPEQKILAEYFSSHQLGDYQLHRKSGLFIEKNDGTLTDRFFNRVMFPLRNASGQTIAFSGRALVRDERTPKYLNSPETVLFNKGRLLFNFDKAKRLIRKSGQVFLFEGFMDVLAAYQAGITNGIASMGTSLTDEQIYLLRPIAKEVLICYDGDDPGQEATKRAITLLNEAGHFTVKTVALPEKLDPDEFVRKYGAQAFQKNCQENQITVLEFYLEYFKKGRNLQTESGQLAYITDVLSQAAEVDDDLQVELTLTKLAREFALDKASLASQLRVLKQEAGSQRAKAQLESPLVKVTNAEHYSKVELAQRTLIHYLLNEPNAYLYVANLPSFQFENVDYQALYLLIQGYFSKYQTYIGGQFLDYLGDENLKKLVVSIEMEDYGAYSEEELKDCIYVIDNEAPLDTRLVSVKRELEQAKRQNEPTKIMELTTQYIELVKLKQTVADDNR</sequence>
<gene>
    <name evidence="12" type="primary">dnaG</name>
    <name evidence="15" type="ORF">SAMN05216431_10630</name>
</gene>
<feature type="domain" description="Toprim" evidence="14">
    <location>
        <begin position="267"/>
        <end position="349"/>
    </location>
</feature>
<evidence type="ECO:0000256" key="5">
    <source>
        <dbReference type="ARBA" id="ARBA00022705"/>
    </source>
</evidence>
<dbReference type="Gene3D" id="3.90.580.10">
    <property type="entry name" value="Zinc finger, CHC2-type domain"/>
    <property type="match status" value="1"/>
</dbReference>
<comment type="cofactor">
    <cofactor evidence="12 13">
        <name>Zn(2+)</name>
        <dbReference type="ChEBI" id="CHEBI:29105"/>
    </cofactor>
    <text evidence="12 13">Binds 1 zinc ion per monomer.</text>
</comment>
<keyword evidence="6 12" id="KW-0479">Metal-binding</keyword>
<evidence type="ECO:0000256" key="7">
    <source>
        <dbReference type="ARBA" id="ARBA00022771"/>
    </source>
</evidence>
<evidence type="ECO:0000256" key="6">
    <source>
        <dbReference type="ARBA" id="ARBA00022723"/>
    </source>
</evidence>
<dbReference type="EC" id="2.7.7.101" evidence="12"/>
<dbReference type="Gene3D" id="3.90.980.10">
    <property type="entry name" value="DNA primase, catalytic core, N-terminal domain"/>
    <property type="match status" value="1"/>
</dbReference>
<keyword evidence="11 12" id="KW-0804">Transcription</keyword>
<reference evidence="15 16" key="1">
    <citation type="submission" date="2016-10" db="EMBL/GenBank/DDBJ databases">
        <authorList>
            <person name="Varghese N."/>
            <person name="Submissions S."/>
        </authorList>
    </citation>
    <scope>NUCLEOTIDE SEQUENCE [LARGE SCALE GENOMIC DNA]</scope>
    <source>
        <strain evidence="15 16">WC1T17</strain>
    </source>
</reference>
<comment type="subunit">
    <text evidence="12">Monomer. Interacts with DnaB.</text>
</comment>
<dbReference type="Pfam" id="PF01807">
    <property type="entry name" value="Zn_ribbon_DnaG"/>
    <property type="match status" value="1"/>
</dbReference>
<dbReference type="Gene3D" id="3.40.1360.10">
    <property type="match status" value="1"/>
</dbReference>
<comment type="caution">
    <text evidence="15">The sequence shown here is derived from an EMBL/GenBank/DDBJ whole genome shotgun (WGS) entry which is preliminary data.</text>
</comment>
<evidence type="ECO:0000256" key="4">
    <source>
        <dbReference type="ARBA" id="ARBA00022695"/>
    </source>
</evidence>
<feature type="zinc finger region" description="CHC2-type" evidence="12">
    <location>
        <begin position="42"/>
        <end position="66"/>
    </location>
</feature>
<dbReference type="PIRSF" id="PIRSF002811">
    <property type="entry name" value="DnaG"/>
    <property type="match status" value="1"/>
</dbReference>
<comment type="domain">
    <text evidence="12">Contains an N-terminal zinc-binding domain, a central core domain that contains the primase activity, and a C-terminal DnaB-binding domain.</text>
</comment>
<keyword evidence="7 12" id="KW-0863">Zinc-finger</keyword>
<evidence type="ECO:0000313" key="15">
    <source>
        <dbReference type="EMBL" id="SEM65232.1"/>
    </source>
</evidence>
<comment type="similarity">
    <text evidence="12 13">Belongs to the DnaG primase family.</text>
</comment>
<evidence type="ECO:0000256" key="11">
    <source>
        <dbReference type="ARBA" id="ARBA00023163"/>
    </source>
</evidence>
<dbReference type="InterPro" id="IPR019475">
    <property type="entry name" value="DNA_primase_DnaB-bd"/>
</dbReference>
<dbReference type="PANTHER" id="PTHR30313">
    <property type="entry name" value="DNA PRIMASE"/>
    <property type="match status" value="1"/>
</dbReference>
<evidence type="ECO:0000259" key="14">
    <source>
        <dbReference type="PROSITE" id="PS50880"/>
    </source>
</evidence>
<evidence type="ECO:0000256" key="8">
    <source>
        <dbReference type="ARBA" id="ARBA00022833"/>
    </source>
</evidence>
<evidence type="ECO:0000256" key="2">
    <source>
        <dbReference type="ARBA" id="ARBA00022515"/>
    </source>
</evidence>
<dbReference type="InterPro" id="IPR016136">
    <property type="entry name" value="DNA_helicase_N/primase_C"/>
</dbReference>
<name>A0ABY1ABH3_9LACO</name>
<dbReference type="NCBIfam" id="TIGR01391">
    <property type="entry name" value="dnaG"/>
    <property type="match status" value="1"/>
</dbReference>
<dbReference type="HAMAP" id="MF_00974">
    <property type="entry name" value="DNA_primase_DnaG"/>
    <property type="match status" value="1"/>
</dbReference>
<evidence type="ECO:0000256" key="3">
    <source>
        <dbReference type="ARBA" id="ARBA00022679"/>
    </source>
</evidence>
<dbReference type="InterPro" id="IPR036977">
    <property type="entry name" value="DNA_primase_Znf_CHC2"/>
</dbReference>
<keyword evidence="3 12" id="KW-0808">Transferase</keyword>
<evidence type="ECO:0000256" key="1">
    <source>
        <dbReference type="ARBA" id="ARBA00022478"/>
    </source>
</evidence>
<dbReference type="InterPro" id="IPR006295">
    <property type="entry name" value="DNA_primase_DnaG"/>
</dbReference>
<dbReference type="SUPFAM" id="SSF57783">
    <property type="entry name" value="Zinc beta-ribbon"/>
    <property type="match status" value="1"/>
</dbReference>
<dbReference type="PANTHER" id="PTHR30313:SF2">
    <property type="entry name" value="DNA PRIMASE"/>
    <property type="match status" value="1"/>
</dbReference>
<accession>A0ABY1ABH3</accession>
<dbReference type="SMART" id="SM00400">
    <property type="entry name" value="ZnF_CHCC"/>
    <property type="match status" value="1"/>
</dbReference>
<keyword evidence="2 12" id="KW-0639">Primosome</keyword>
<dbReference type="CDD" id="cd03364">
    <property type="entry name" value="TOPRIM_DnaG_primases"/>
    <property type="match status" value="1"/>
</dbReference>
<dbReference type="InterPro" id="IPR037068">
    <property type="entry name" value="DNA_primase_core_N_sf"/>
</dbReference>
<dbReference type="SUPFAM" id="SSF56731">
    <property type="entry name" value="DNA primase core"/>
    <property type="match status" value="1"/>
</dbReference>
<keyword evidence="9" id="KW-0460">Magnesium</keyword>